<dbReference type="RefSeq" id="WP_379849836.1">
    <property type="nucleotide sequence ID" value="NZ_JBHZPY010000002.1"/>
</dbReference>
<evidence type="ECO:0008006" key="3">
    <source>
        <dbReference type="Google" id="ProtNLM"/>
    </source>
</evidence>
<organism evidence="1 2">
    <name type="scientific">Flavobacterium zhoui</name>
    <dbReference type="NCBI Taxonomy" id="3230414"/>
    <lineage>
        <taxon>Bacteria</taxon>
        <taxon>Pseudomonadati</taxon>
        <taxon>Bacteroidota</taxon>
        <taxon>Flavobacteriia</taxon>
        <taxon>Flavobacteriales</taxon>
        <taxon>Flavobacteriaceae</taxon>
        <taxon>Flavobacterium</taxon>
    </lineage>
</organism>
<dbReference type="Proteomes" id="UP001600107">
    <property type="component" value="Unassembled WGS sequence"/>
</dbReference>
<comment type="caution">
    <text evidence="1">The sequence shown here is derived from an EMBL/GenBank/DDBJ whole genome shotgun (WGS) entry which is preliminary data.</text>
</comment>
<proteinExistence type="predicted"/>
<keyword evidence="2" id="KW-1185">Reference proteome</keyword>
<reference evidence="1 2" key="1">
    <citation type="submission" date="2024-06" db="EMBL/GenBank/DDBJ databases">
        <title>Flavobacterium spp. isolated from glacier.</title>
        <authorList>
            <person name="Han D."/>
        </authorList>
    </citation>
    <scope>NUCLEOTIDE SEQUENCE [LARGE SCALE GENOMIC DNA]</scope>
    <source>
        <strain evidence="1 2">ZS1P70</strain>
    </source>
</reference>
<name>A0ABW6I312_9FLAO</name>
<sequence>MGYKVKVQRVDRGKTKSFYINFPAALAEAGEINKGEEMEWVIQDKDTYILKRIKKASI</sequence>
<accession>A0ABW6I312</accession>
<gene>
    <name evidence="1" type="ORF">ACFX5F_03155</name>
</gene>
<dbReference type="EMBL" id="JBHZPY010000002">
    <property type="protein sequence ID" value="MFE3870215.1"/>
    <property type="molecule type" value="Genomic_DNA"/>
</dbReference>
<protein>
    <recommendedName>
        <fullName evidence="3">AbrB/MazE/SpoVT family DNA-binding domain-containing protein</fullName>
    </recommendedName>
</protein>
<evidence type="ECO:0000313" key="1">
    <source>
        <dbReference type="EMBL" id="MFE3870215.1"/>
    </source>
</evidence>
<evidence type="ECO:0000313" key="2">
    <source>
        <dbReference type="Proteomes" id="UP001600107"/>
    </source>
</evidence>